<dbReference type="GO" id="GO:0003746">
    <property type="term" value="F:translation elongation factor activity"/>
    <property type="evidence" value="ECO:0007669"/>
    <property type="project" value="TreeGrafter"/>
</dbReference>
<dbReference type="EMBL" id="LN890987">
    <property type="protein sequence ID" value="CUS12688.1"/>
    <property type="molecule type" value="Genomic_DNA"/>
</dbReference>
<name>A0A292Q1D6_9PEZI</name>
<dbReference type="Gene3D" id="3.40.50.300">
    <property type="entry name" value="P-loop containing nucleotide triphosphate hydrolases"/>
    <property type="match status" value="1"/>
</dbReference>
<dbReference type="AlphaFoldDB" id="A0A292Q1D6"/>
<dbReference type="PANTHER" id="PTHR43721:SF30">
    <property type="entry name" value="TR-TYPE G DOMAIN-CONTAINING PROTEIN"/>
    <property type="match status" value="1"/>
</dbReference>
<protein>
    <recommendedName>
        <fullName evidence="4">Tr-type G domain-containing protein</fullName>
    </recommendedName>
</protein>
<feature type="region of interest" description="Disordered" evidence="1">
    <location>
        <begin position="1"/>
        <end position="57"/>
    </location>
</feature>
<gene>
    <name evidence="2" type="ORF">GSTUAT00003300001</name>
</gene>
<dbReference type="InterPro" id="IPR050055">
    <property type="entry name" value="EF-Tu_GTPase"/>
</dbReference>
<feature type="region of interest" description="Disordered" evidence="1">
    <location>
        <begin position="211"/>
        <end position="246"/>
    </location>
</feature>
<keyword evidence="3" id="KW-1185">Reference proteome</keyword>
<sequence length="952" mass="101939">MSSIFTFNPSPPKPASPWANNTPAHPTPSTTPKPATGSLDLITHDTPGHLRINNNSGKIRNHFVGDSERGGVATVSGETVRGLAAEPQMGATEYKLSLVRGGKSEARLDQLVTQLLWRLQQSSPYHANSLASKSPEAITSLVQESQGALYEIGVADDGKLIGLCEEELQASLDTLRLMAAKLGCTVRVLRREAVGTVTEWDLRRTEGKQAELMRSKQRSRERSEKVMLPGDERGVEEEGFPGSEESFGVPKVGDPLWVVEAFVQPGHGQNSVSGMPTPEQNAARIEIRGKTKQLRITLTGATACGKTTLLGTLSTGELDNGRGKSRISLLRHRHELVSGITSSVTWEILGYMPEDSKAKPEPTNCNGGPSRLVNYASGNISSWTDIHAAADGGRIVFLSDSAGNPKFSRTTFKSLIGWAPHYAAFLVAANDDETLDTGGNEERPSGLSKPSLAHLDLCLKLGLRMVVIFTKRDLGTKTGLKKVFGNLLTILKQNRRKPVALSTIASVGDAVKLVEDDPEHTVPILFTSSVNGQGVDLLHELMMRLPVPEPPKAPVVGNIPEPLSGNSLTGVRKAVWKVRKSEGDHGVATEEAGGLSTLFHLEEIYGFQPAHSSGDGNGGAVVGGHVKYGKITIDDELLIGPFPPADRTSGPPSMEGTPATPTSHPLLSPSVGNLSGLLSKSLDSADEMRAAPPKRLGAKITHDDDTGHSDMCGEECEWKLVKVVSVRRLRLPVNTLFAGEAGTLGVVPIQQEPYLDTFLAASVMNLQLHLSGLGGETGSENGNGIRIQDDFSNTPANGAKAVEFANCPTVTPPFFSTKLRKGMVIFNRRPSSGANAWPRAYAGFTANLGGEANSLVPGSSVVVYIASIRAIARVISIDPPLIRNDEIFSLDDEGIQEAEQVDDGEGAGRKFMFEFDRARTEWIEVDDRVLVVPGGGKRGLDAFVGRVLGRQF</sequence>
<accession>A0A292Q1D6</accession>
<evidence type="ECO:0000256" key="1">
    <source>
        <dbReference type="SAM" id="MobiDB-lite"/>
    </source>
</evidence>
<feature type="compositionally biased region" description="Polar residues" evidence="1">
    <location>
        <begin position="659"/>
        <end position="668"/>
    </location>
</feature>
<dbReference type="InterPro" id="IPR027417">
    <property type="entry name" value="P-loop_NTPase"/>
</dbReference>
<reference evidence="2" key="1">
    <citation type="submission" date="2015-10" db="EMBL/GenBank/DDBJ databases">
        <authorList>
            <person name="Regsiter A."/>
            <person name="william w."/>
        </authorList>
    </citation>
    <scope>NUCLEOTIDE SEQUENCE</scope>
    <source>
        <strain evidence="2">Montdore</strain>
    </source>
</reference>
<evidence type="ECO:0008006" key="4">
    <source>
        <dbReference type="Google" id="ProtNLM"/>
    </source>
</evidence>
<organism evidence="2 3">
    <name type="scientific">Tuber aestivum</name>
    <name type="common">summer truffle</name>
    <dbReference type="NCBI Taxonomy" id="59557"/>
    <lineage>
        <taxon>Eukaryota</taxon>
        <taxon>Fungi</taxon>
        <taxon>Dikarya</taxon>
        <taxon>Ascomycota</taxon>
        <taxon>Pezizomycotina</taxon>
        <taxon>Pezizomycetes</taxon>
        <taxon>Pezizales</taxon>
        <taxon>Tuberaceae</taxon>
        <taxon>Tuber</taxon>
    </lineage>
</organism>
<dbReference type="SUPFAM" id="SSF52540">
    <property type="entry name" value="P-loop containing nucleoside triphosphate hydrolases"/>
    <property type="match status" value="1"/>
</dbReference>
<evidence type="ECO:0000313" key="3">
    <source>
        <dbReference type="Proteomes" id="UP001412239"/>
    </source>
</evidence>
<proteinExistence type="predicted"/>
<evidence type="ECO:0000313" key="2">
    <source>
        <dbReference type="EMBL" id="CUS12688.1"/>
    </source>
</evidence>
<feature type="region of interest" description="Disordered" evidence="1">
    <location>
        <begin position="642"/>
        <end position="668"/>
    </location>
</feature>
<dbReference type="PANTHER" id="PTHR43721">
    <property type="entry name" value="ELONGATION FACTOR TU-RELATED"/>
    <property type="match status" value="1"/>
</dbReference>
<feature type="compositionally biased region" description="Basic and acidic residues" evidence="1">
    <location>
        <begin position="211"/>
        <end position="233"/>
    </location>
</feature>
<dbReference type="Proteomes" id="UP001412239">
    <property type="component" value="Unassembled WGS sequence"/>
</dbReference>